<dbReference type="RefSeq" id="WP_148306142.1">
    <property type="nucleotide sequence ID" value="NZ_CP007128.1"/>
</dbReference>
<dbReference type="EMBL" id="CP007128">
    <property type="protein sequence ID" value="AHG88311.1"/>
    <property type="molecule type" value="Genomic_DNA"/>
</dbReference>
<dbReference type="AlphaFoldDB" id="W0RC06"/>
<dbReference type="Proteomes" id="UP000019151">
    <property type="component" value="Chromosome"/>
</dbReference>
<sequence>MSHNRLEPLADGFVAFHTEQGERWRHKDMSPARAGPGYRLFINEAGEERRYEFGEHESHDATVLDLRDQLARAKPAPAGAA</sequence>
<proteinExistence type="predicted"/>
<reference evidence="1 2" key="1">
    <citation type="journal article" date="2014" name="Genome Announc.">
        <title>Genome Sequence and Methylome of Soil Bacterium Gemmatirosa kalamazoonensis KBS708T, a Member of the Rarely Cultivated Gemmatimonadetes Phylum.</title>
        <authorList>
            <person name="Debruyn J.M."/>
            <person name="Radosevich M."/>
            <person name="Wommack K.E."/>
            <person name="Polson S.W."/>
            <person name="Hauser L.J."/>
            <person name="Fawaz M.N."/>
            <person name="Korlach J."/>
            <person name="Tsai Y.C."/>
        </authorList>
    </citation>
    <scope>NUCLEOTIDE SEQUENCE [LARGE SCALE GENOMIC DNA]</scope>
    <source>
        <strain evidence="1 2">KBS708</strain>
    </source>
</reference>
<dbReference type="InParanoid" id="W0RC06"/>
<accession>W0RC06</accession>
<dbReference type="KEGG" id="gba:J421_0774"/>
<organism evidence="1 2">
    <name type="scientific">Gemmatirosa kalamazoonensis</name>
    <dbReference type="NCBI Taxonomy" id="861299"/>
    <lineage>
        <taxon>Bacteria</taxon>
        <taxon>Pseudomonadati</taxon>
        <taxon>Gemmatimonadota</taxon>
        <taxon>Gemmatimonadia</taxon>
        <taxon>Gemmatimonadales</taxon>
        <taxon>Gemmatimonadaceae</taxon>
        <taxon>Gemmatirosa</taxon>
    </lineage>
</organism>
<gene>
    <name evidence="1" type="ORF">J421_0774</name>
</gene>
<evidence type="ECO:0000313" key="2">
    <source>
        <dbReference type="Proteomes" id="UP000019151"/>
    </source>
</evidence>
<evidence type="ECO:0000313" key="1">
    <source>
        <dbReference type="EMBL" id="AHG88311.1"/>
    </source>
</evidence>
<dbReference type="HOGENOM" id="CLU_2568976_0_0_0"/>
<protein>
    <submittedName>
        <fullName evidence="1">Uncharacterized protein</fullName>
    </submittedName>
</protein>
<keyword evidence="2" id="KW-1185">Reference proteome</keyword>
<name>W0RC06_9BACT</name>